<evidence type="ECO:0000256" key="5">
    <source>
        <dbReference type="ARBA" id="ARBA00022692"/>
    </source>
</evidence>
<sequence>MKKSVKIVKMSANLLTILRIILVFSMLPFLYYNFSLDYHFIQFNKILFGIIFILASFTDYLDGFIARKFKQKTVFGKFFDPIADKILVFISFIYIYILCQKNMLFINFPQINQKLEYFILSVLITNNLRDFLIMGVRFVAFEQKMLIESSIFGKIKTFFIFISFILVLFVELWIKILNIEDIIFFINFIKLVLIINIIFTILSGLDYIIKNYKIIFSKLV</sequence>
<organism evidence="13 14">
    <name type="scientific">Candidatus Phytoplasma oryzae</name>
    <dbReference type="NCBI Taxonomy" id="203274"/>
    <lineage>
        <taxon>Bacteria</taxon>
        <taxon>Bacillati</taxon>
        <taxon>Mycoplasmatota</taxon>
        <taxon>Mollicutes</taxon>
        <taxon>Acholeplasmatales</taxon>
        <taxon>Acholeplasmataceae</taxon>
        <taxon>Candidatus Phytoplasma</taxon>
        <taxon>16SrXI (Rice yellow dwarf group)</taxon>
    </lineage>
</organism>
<comment type="similarity">
    <text evidence="2 11">Belongs to the CDP-alcohol phosphatidyltransferase class-I family.</text>
</comment>
<dbReference type="PIRSF" id="PIRSF000847">
    <property type="entry name" value="Phos_ph_gly_syn"/>
    <property type="match status" value="1"/>
</dbReference>
<keyword evidence="5 12" id="KW-0812">Transmembrane</keyword>
<dbReference type="InterPro" id="IPR004570">
    <property type="entry name" value="Phosphatidylglycerol_P_synth"/>
</dbReference>
<dbReference type="InterPro" id="IPR000462">
    <property type="entry name" value="CDP-OH_P_trans"/>
</dbReference>
<dbReference type="InterPro" id="IPR043130">
    <property type="entry name" value="CDP-OH_PTrfase_TM_dom"/>
</dbReference>
<comment type="subcellular location">
    <subcellularLocation>
        <location evidence="1">Membrane</location>
        <topology evidence="1">Multi-pass membrane protein</topology>
    </subcellularLocation>
</comment>
<accession>A0A139JQX8</accession>
<dbReference type="PROSITE" id="PS00379">
    <property type="entry name" value="CDP_ALCOHOL_P_TRANSF"/>
    <property type="match status" value="1"/>
</dbReference>
<dbReference type="OrthoDB" id="9796672at2"/>
<evidence type="ECO:0000256" key="9">
    <source>
        <dbReference type="ARBA" id="ARBA00023209"/>
    </source>
</evidence>
<evidence type="ECO:0000256" key="11">
    <source>
        <dbReference type="RuleBase" id="RU003750"/>
    </source>
</evidence>
<comment type="caution">
    <text evidence="13">The sequence shown here is derived from an EMBL/GenBank/DDBJ whole genome shotgun (WGS) entry which is preliminary data.</text>
</comment>
<dbReference type="EC" id="2.7.8.5" evidence="13"/>
<evidence type="ECO:0000256" key="4">
    <source>
        <dbReference type="ARBA" id="ARBA00022679"/>
    </source>
</evidence>
<keyword evidence="6 12" id="KW-1133">Transmembrane helix</keyword>
<proteinExistence type="inferred from homology"/>
<dbReference type="PANTHER" id="PTHR14269">
    <property type="entry name" value="CDP-DIACYLGLYCEROL--GLYCEROL-3-PHOSPHATE 3-PHOSPHATIDYLTRANSFERASE-RELATED"/>
    <property type="match status" value="1"/>
</dbReference>
<gene>
    <name evidence="13" type="primary">pgsA</name>
    <name evidence="13" type="ORF">AXA84_0002</name>
</gene>
<evidence type="ECO:0000256" key="2">
    <source>
        <dbReference type="ARBA" id="ARBA00010441"/>
    </source>
</evidence>
<evidence type="ECO:0000313" key="13">
    <source>
        <dbReference type="EMBL" id="KXT29358.1"/>
    </source>
</evidence>
<dbReference type="GO" id="GO:0008444">
    <property type="term" value="F:CDP-diacylglycerol-glycerol-3-phosphate 3-phosphatidyltransferase activity"/>
    <property type="evidence" value="ECO:0007669"/>
    <property type="project" value="UniProtKB-EC"/>
</dbReference>
<evidence type="ECO:0000256" key="3">
    <source>
        <dbReference type="ARBA" id="ARBA00022516"/>
    </source>
</evidence>
<feature type="transmembrane region" description="Helical" evidence="12">
    <location>
        <begin position="182"/>
        <end position="209"/>
    </location>
</feature>
<dbReference type="PANTHER" id="PTHR14269:SF62">
    <property type="entry name" value="CDP-DIACYLGLYCEROL--GLYCEROL-3-PHOSPHATE 3-PHOSPHATIDYLTRANSFERASE 1, CHLOROPLASTIC"/>
    <property type="match status" value="1"/>
</dbReference>
<dbReference type="RefSeq" id="WP_066539706.1">
    <property type="nucleotide sequence ID" value="NZ_JHUK01000001.1"/>
</dbReference>
<feature type="transmembrane region" description="Helical" evidence="12">
    <location>
        <begin position="78"/>
        <end position="97"/>
    </location>
</feature>
<dbReference type="InterPro" id="IPR048254">
    <property type="entry name" value="CDP_ALCOHOL_P_TRANSF_CS"/>
</dbReference>
<keyword evidence="7" id="KW-0443">Lipid metabolism</keyword>
<evidence type="ECO:0000313" key="14">
    <source>
        <dbReference type="Proteomes" id="UP000070069"/>
    </source>
</evidence>
<keyword evidence="10" id="KW-1208">Phospholipid metabolism</keyword>
<evidence type="ECO:0000256" key="6">
    <source>
        <dbReference type="ARBA" id="ARBA00022989"/>
    </source>
</evidence>
<reference evidence="13 14" key="1">
    <citation type="submission" date="2016-02" db="EMBL/GenBank/DDBJ databases">
        <title>A draft genome sequence of Candidatus Phytoplasma oryzae strain Mbita1, the causative agent of Napier Grass stunt disease in Kenya.</title>
        <authorList>
            <person name="Fischer A."/>
            <person name="Santa-Cruz I."/>
            <person name="Wambua L."/>
            <person name="Olds C."/>
            <person name="Midega C."/>
            <person name="Dickinson M."/>
            <person name="Kawicha P."/>
            <person name="Khan Z."/>
            <person name="Masiga D."/>
            <person name="Jores J."/>
            <person name="Bernd S."/>
        </authorList>
    </citation>
    <scope>NUCLEOTIDE SEQUENCE [LARGE SCALE GENOMIC DNA]</scope>
    <source>
        <strain evidence="13">Mbita1</strain>
    </source>
</reference>
<dbReference type="Gene3D" id="1.20.120.1760">
    <property type="match status" value="1"/>
</dbReference>
<name>A0A139JQX8_9MOLU</name>
<dbReference type="Proteomes" id="UP000070069">
    <property type="component" value="Unassembled WGS sequence"/>
</dbReference>
<evidence type="ECO:0000256" key="12">
    <source>
        <dbReference type="SAM" id="Phobius"/>
    </source>
</evidence>
<keyword evidence="4 11" id="KW-0808">Transferase</keyword>
<evidence type="ECO:0000256" key="1">
    <source>
        <dbReference type="ARBA" id="ARBA00004141"/>
    </source>
</evidence>
<feature type="transmembrane region" description="Helical" evidence="12">
    <location>
        <begin position="46"/>
        <end position="66"/>
    </location>
</feature>
<feature type="transmembrane region" description="Helical" evidence="12">
    <location>
        <begin position="157"/>
        <end position="176"/>
    </location>
</feature>
<dbReference type="PATRIC" id="fig|203274.3.peg.2"/>
<evidence type="ECO:0000256" key="8">
    <source>
        <dbReference type="ARBA" id="ARBA00023136"/>
    </source>
</evidence>
<dbReference type="GO" id="GO:0046474">
    <property type="term" value="P:glycerophospholipid biosynthetic process"/>
    <property type="evidence" value="ECO:0007669"/>
    <property type="project" value="TreeGrafter"/>
</dbReference>
<dbReference type="GO" id="GO:0016020">
    <property type="term" value="C:membrane"/>
    <property type="evidence" value="ECO:0007669"/>
    <property type="project" value="UniProtKB-SubCell"/>
</dbReference>
<dbReference type="AlphaFoldDB" id="A0A139JQX8"/>
<evidence type="ECO:0000256" key="10">
    <source>
        <dbReference type="ARBA" id="ARBA00023264"/>
    </source>
</evidence>
<feature type="transmembrane region" description="Helical" evidence="12">
    <location>
        <begin position="12"/>
        <end position="34"/>
    </location>
</feature>
<evidence type="ECO:0000256" key="7">
    <source>
        <dbReference type="ARBA" id="ARBA00023098"/>
    </source>
</evidence>
<keyword evidence="9" id="KW-0594">Phospholipid biosynthesis</keyword>
<protein>
    <submittedName>
        <fullName evidence="13">CDP-diacylglycerol--glycerol-3-phosphate 3-phosphatidyltransferase</fullName>
        <ecNumber evidence="13">2.7.8.5</ecNumber>
    </submittedName>
</protein>
<dbReference type="InterPro" id="IPR050324">
    <property type="entry name" value="CDP-alcohol_PTase-I"/>
</dbReference>
<feature type="transmembrane region" description="Helical" evidence="12">
    <location>
        <begin position="117"/>
        <end position="136"/>
    </location>
</feature>
<dbReference type="EMBL" id="LTBM01000001">
    <property type="protein sequence ID" value="KXT29358.1"/>
    <property type="molecule type" value="Genomic_DNA"/>
</dbReference>
<keyword evidence="8 12" id="KW-0472">Membrane</keyword>
<keyword evidence="3" id="KW-0444">Lipid biosynthesis</keyword>
<dbReference type="Pfam" id="PF01066">
    <property type="entry name" value="CDP-OH_P_transf"/>
    <property type="match status" value="1"/>
</dbReference>